<evidence type="ECO:0000313" key="1">
    <source>
        <dbReference type="EMBL" id="SHL73150.1"/>
    </source>
</evidence>
<protein>
    <submittedName>
        <fullName evidence="1">Uncharacterized protein</fullName>
    </submittedName>
</protein>
<dbReference type="AlphaFoldDB" id="A0A1M7D101"/>
<organism evidence="1 2">
    <name type="scientific">Xylanibacter ruminicola</name>
    <name type="common">Prevotella ruminicola</name>
    <dbReference type="NCBI Taxonomy" id="839"/>
    <lineage>
        <taxon>Bacteria</taxon>
        <taxon>Pseudomonadati</taxon>
        <taxon>Bacteroidota</taxon>
        <taxon>Bacteroidia</taxon>
        <taxon>Bacteroidales</taxon>
        <taxon>Prevotellaceae</taxon>
        <taxon>Xylanibacter</taxon>
    </lineage>
</organism>
<proteinExistence type="predicted"/>
<dbReference type="EMBL" id="FRCJ01000001">
    <property type="protein sequence ID" value="SHL73150.1"/>
    <property type="molecule type" value="Genomic_DNA"/>
</dbReference>
<evidence type="ECO:0000313" key="2">
    <source>
        <dbReference type="Proteomes" id="UP000184280"/>
    </source>
</evidence>
<dbReference type="Proteomes" id="UP000184280">
    <property type="component" value="Unassembled WGS sequence"/>
</dbReference>
<name>A0A1M7D101_XYLRU</name>
<dbReference type="RefSeq" id="WP_073042635.1">
    <property type="nucleotide sequence ID" value="NZ_FRCJ01000001.1"/>
</dbReference>
<sequence>MKNYVNMAANAYYHRDGIVTEIKEYYNEATDRFSMIHVLIGMAYTETLKVIDVIDDRGMRRQMIKKLLIPFEERYNAYKDHLREHMTDEAWGLLWDYVRLANDKASNKINLLRQACYNYLKNNGVAECKLIAQSEVAVLLWQIVAETYTLFFKSYKQLCGVDFSKDFAYADMKTCRDKWLLITEELSKSARGLNFSDNLRCRNAWADLKAEIDRTEFFDDAAAGALNVNPRIYEKYVA</sequence>
<accession>A0A1M7D101</accession>
<reference evidence="1 2" key="1">
    <citation type="submission" date="2016-11" db="EMBL/GenBank/DDBJ databases">
        <authorList>
            <person name="Jaros S."/>
            <person name="Januszkiewicz K."/>
            <person name="Wedrychowicz H."/>
        </authorList>
    </citation>
    <scope>NUCLEOTIDE SEQUENCE [LARGE SCALE GENOMIC DNA]</scope>
    <source>
        <strain evidence="1 2">BPI-34</strain>
    </source>
</reference>
<gene>
    <name evidence="1" type="ORF">SAMN04488494_0591</name>
</gene>